<keyword evidence="2" id="KW-1185">Reference proteome</keyword>
<proteinExistence type="predicted"/>
<organism evidence="1 2">
    <name type="scientific">Cordylochernes scorpioides</name>
    <dbReference type="NCBI Taxonomy" id="51811"/>
    <lineage>
        <taxon>Eukaryota</taxon>
        <taxon>Metazoa</taxon>
        <taxon>Ecdysozoa</taxon>
        <taxon>Arthropoda</taxon>
        <taxon>Chelicerata</taxon>
        <taxon>Arachnida</taxon>
        <taxon>Pseudoscorpiones</taxon>
        <taxon>Cheliferoidea</taxon>
        <taxon>Chernetidae</taxon>
        <taxon>Cordylochernes</taxon>
    </lineage>
</organism>
<dbReference type="Proteomes" id="UP001235939">
    <property type="component" value="Chromosome 09"/>
</dbReference>
<accession>A0ABY6KW03</accession>
<name>A0ABY6KW03_9ARAC</name>
<gene>
    <name evidence="1" type="ORF">LAZ67_9003231</name>
</gene>
<reference evidence="1 2" key="1">
    <citation type="submission" date="2022-01" db="EMBL/GenBank/DDBJ databases">
        <title>A chromosomal length assembly of Cordylochernes scorpioides.</title>
        <authorList>
            <person name="Zeh D."/>
            <person name="Zeh J."/>
        </authorList>
    </citation>
    <scope>NUCLEOTIDE SEQUENCE [LARGE SCALE GENOMIC DNA]</scope>
    <source>
        <strain evidence="1">IN4F17</strain>
        <tissue evidence="1">Whole Body</tissue>
    </source>
</reference>
<evidence type="ECO:0000313" key="2">
    <source>
        <dbReference type="Proteomes" id="UP001235939"/>
    </source>
</evidence>
<dbReference type="EMBL" id="CP092871">
    <property type="protein sequence ID" value="UYV72457.1"/>
    <property type="molecule type" value="Genomic_DNA"/>
</dbReference>
<sequence>MLNVPPWEISKVGYIVLVWTMDKHRFEDRVCVANVWRKKKERTVPLEVDCSREPLDTILPKIASNAGSSGGKGIKGSVRDDGTEWKFNPLGAPHFGGLWKAGIKCFKYHFRRILEETLLTYEE</sequence>
<protein>
    <submittedName>
        <fullName evidence="1">Uncharacterized protein</fullName>
    </submittedName>
</protein>
<evidence type="ECO:0000313" key="1">
    <source>
        <dbReference type="EMBL" id="UYV72457.1"/>
    </source>
</evidence>